<keyword evidence="1" id="KW-0732">Signal</keyword>
<evidence type="ECO:0000256" key="1">
    <source>
        <dbReference type="SAM" id="SignalP"/>
    </source>
</evidence>
<organism evidence="2 3">
    <name type="scientific">Thiolapillus brandeum</name>
    <dbReference type="NCBI Taxonomy" id="1076588"/>
    <lineage>
        <taxon>Bacteria</taxon>
        <taxon>Pseudomonadati</taxon>
        <taxon>Pseudomonadota</taxon>
        <taxon>Gammaproteobacteria</taxon>
        <taxon>Chromatiales</taxon>
        <taxon>Sedimenticolaceae</taxon>
        <taxon>Thiolapillus</taxon>
    </lineage>
</organism>
<dbReference type="Proteomes" id="UP000031631">
    <property type="component" value="Chromosome"/>
</dbReference>
<gene>
    <name evidence="2" type="ORF">TBH_C2178</name>
</gene>
<keyword evidence="3" id="KW-1185">Reference proteome</keyword>
<proteinExistence type="predicted"/>
<evidence type="ECO:0000313" key="2">
    <source>
        <dbReference type="EMBL" id="BAO45089.1"/>
    </source>
</evidence>
<dbReference type="RefSeq" id="WP_144375340.1">
    <property type="nucleotide sequence ID" value="NZ_AP012273.1"/>
</dbReference>
<sequence length="282" mass="30686">MTMKKLLLCLGVTASSLSSASLLADEMSNEAIAKASQNPITMIYSLPIQNNTYFDLGDSGETKNVANFQPVVPMDLNEDWDIVWRMIMPITTTPGIPDSFNGDGEATHFSGGATGLGDTTLSAFLAPKQAGDLIWGVGGALYMPTATEDVLKTKQWGMGPSVVGLRMDGNWTYGALIMNVWSFGADKPGDKKIDFLQLQPFINYNLGDGWFLTSVPIITAFWDQDSDNRWTVPLGGGFGRGFKIGNVPVSATAQAYYNVVSPDATGEKWTLRLQMQVFFPRK</sequence>
<name>A0A7U6GK85_9GAMM</name>
<reference evidence="2 3" key="1">
    <citation type="journal article" date="2014" name="PLoS ONE">
        <title>Physiological and genomic features of a novel sulfur-oxidizing gammaproteobacterium belonging to a previously uncultivated symbiotic lineage isolated from a hydrothermal vent.</title>
        <authorList>
            <person name="Nunoura T."/>
            <person name="Takaki Y."/>
            <person name="Kazama H."/>
            <person name="Kakuta J."/>
            <person name="Shimamura S."/>
            <person name="Makita H."/>
            <person name="Hirai M."/>
            <person name="Miyazaki M."/>
            <person name="Takai K."/>
        </authorList>
    </citation>
    <scope>NUCLEOTIDE SEQUENCE [LARGE SCALE GENOMIC DNA]</scope>
    <source>
        <strain evidence="2 3">Hiromi1</strain>
    </source>
</reference>
<dbReference type="KEGG" id="tbn:TBH_C2178"/>
<feature type="signal peptide" evidence="1">
    <location>
        <begin position="1"/>
        <end position="24"/>
    </location>
</feature>
<feature type="chain" id="PRO_5031482997" description="Neuromedin U" evidence="1">
    <location>
        <begin position="25"/>
        <end position="282"/>
    </location>
</feature>
<dbReference type="OrthoDB" id="9809066at2"/>
<accession>A0A7U6GK85</accession>
<evidence type="ECO:0000313" key="3">
    <source>
        <dbReference type="Proteomes" id="UP000031631"/>
    </source>
</evidence>
<protein>
    <recommendedName>
        <fullName evidence="4">Neuromedin U</fullName>
    </recommendedName>
</protein>
<dbReference type="AlphaFoldDB" id="A0A7U6GK85"/>
<evidence type="ECO:0008006" key="4">
    <source>
        <dbReference type="Google" id="ProtNLM"/>
    </source>
</evidence>
<dbReference type="EMBL" id="AP012273">
    <property type="protein sequence ID" value="BAO45089.1"/>
    <property type="molecule type" value="Genomic_DNA"/>
</dbReference>